<gene>
    <name evidence="1" type="ordered locus">HCH_00627</name>
</gene>
<dbReference type="EMBL" id="CP000155">
    <property type="protein sequence ID" value="ABC27529.1"/>
    <property type="molecule type" value="Genomic_DNA"/>
</dbReference>
<dbReference type="KEGG" id="hch:HCH_00627"/>
<evidence type="ECO:0000313" key="1">
    <source>
        <dbReference type="EMBL" id="ABC27529.1"/>
    </source>
</evidence>
<protein>
    <submittedName>
        <fullName evidence="1">Uncharacterized protein</fullName>
    </submittedName>
</protein>
<accession>Q2SP95</accession>
<sequence>MIICNAHGTFGSPPGLIVQFNISRGKNNAERANHAFSMGNQGSGDVAASVFAGHPDLFGENLFYVRNDQDKELEHHIGVVRV</sequence>
<proteinExistence type="predicted"/>
<evidence type="ECO:0000313" key="2">
    <source>
        <dbReference type="Proteomes" id="UP000000238"/>
    </source>
</evidence>
<dbReference type="HOGENOM" id="CLU_2553520_0_0_6"/>
<dbReference type="AlphaFoldDB" id="Q2SP95"/>
<dbReference type="STRING" id="349521.HCH_00627"/>
<dbReference type="Proteomes" id="UP000000238">
    <property type="component" value="Chromosome"/>
</dbReference>
<keyword evidence="2" id="KW-1185">Reference proteome</keyword>
<organism evidence="1 2">
    <name type="scientific">Hahella chejuensis (strain KCTC 2396)</name>
    <dbReference type="NCBI Taxonomy" id="349521"/>
    <lineage>
        <taxon>Bacteria</taxon>
        <taxon>Pseudomonadati</taxon>
        <taxon>Pseudomonadota</taxon>
        <taxon>Gammaproteobacteria</taxon>
        <taxon>Oceanospirillales</taxon>
        <taxon>Hahellaceae</taxon>
        <taxon>Hahella</taxon>
    </lineage>
</organism>
<name>Q2SP95_HAHCH</name>
<reference evidence="1 2" key="1">
    <citation type="journal article" date="2005" name="Nucleic Acids Res.">
        <title>Genomic blueprint of Hahella chejuensis, a marine microbe producing an algicidal agent.</title>
        <authorList>
            <person name="Jeong H."/>
            <person name="Yim J.H."/>
            <person name="Lee C."/>
            <person name="Choi S.-H."/>
            <person name="Park Y.K."/>
            <person name="Yoon S.H."/>
            <person name="Hur C.-G."/>
            <person name="Kang H.-Y."/>
            <person name="Kim D."/>
            <person name="Lee H.H."/>
            <person name="Park K.H."/>
            <person name="Park S.-H."/>
            <person name="Park H.-S."/>
            <person name="Lee H.K."/>
            <person name="Oh T.K."/>
            <person name="Kim J.F."/>
        </authorList>
    </citation>
    <scope>NUCLEOTIDE SEQUENCE [LARGE SCALE GENOMIC DNA]</scope>
    <source>
        <strain evidence="1 2">KCTC 2396</strain>
    </source>
</reference>